<dbReference type="PANTHER" id="PTHR30487:SF0">
    <property type="entry name" value="PREPILIN LEADER PEPTIDASE_N-METHYLTRANSFERASE-RELATED"/>
    <property type="match status" value="1"/>
</dbReference>
<feature type="transmembrane region" description="Helical" evidence="10">
    <location>
        <begin position="190"/>
        <end position="207"/>
    </location>
</feature>
<keyword evidence="9" id="KW-0645">Protease</keyword>
<evidence type="ECO:0000259" key="11">
    <source>
        <dbReference type="Pfam" id="PF01478"/>
    </source>
</evidence>
<reference evidence="13 14" key="1">
    <citation type="journal article" date="2022" name="Environ. Microbiol. Rep.">
        <title>Eco-phylogenetic analyses reveal divergent evolution of vitamin B12 metabolism in the marine bacterial family 'Psychromonadaceae'.</title>
        <authorList>
            <person name="Jin X."/>
            <person name="Yang Y."/>
            <person name="Cao H."/>
            <person name="Gao B."/>
            <person name="Zhao Z."/>
        </authorList>
    </citation>
    <scope>NUCLEOTIDE SEQUENCE [LARGE SCALE GENOMIC DNA]</scope>
    <source>
        <strain evidence="13 14">MKS20</strain>
    </source>
</reference>
<comment type="similarity">
    <text evidence="2 8">Belongs to the peptidase A24 family.</text>
</comment>
<evidence type="ECO:0000256" key="7">
    <source>
        <dbReference type="ARBA" id="ARBA00023136"/>
    </source>
</evidence>
<evidence type="ECO:0000256" key="3">
    <source>
        <dbReference type="ARBA" id="ARBA00022475"/>
    </source>
</evidence>
<keyword evidence="3" id="KW-1003">Cell membrane</keyword>
<evidence type="ECO:0000313" key="14">
    <source>
        <dbReference type="Proteomes" id="UP001201273"/>
    </source>
</evidence>
<keyword evidence="14" id="KW-1185">Reference proteome</keyword>
<dbReference type="RefSeq" id="WP_282560225.1">
    <property type="nucleotide sequence ID" value="NZ_JAIMJA010000048.1"/>
</dbReference>
<protein>
    <recommendedName>
        <fullName evidence="9">Prepilin leader peptidase/N-methyltransferase</fullName>
        <ecNumber evidence="9">2.1.1.-</ecNumber>
        <ecNumber evidence="9">3.4.23.43</ecNumber>
    </recommendedName>
</protein>
<dbReference type="InterPro" id="IPR010627">
    <property type="entry name" value="Prepilin_pept_A24_N"/>
</dbReference>
<accession>A0ABS8WIA0</accession>
<evidence type="ECO:0000313" key="13">
    <source>
        <dbReference type="EMBL" id="MCE2597386.1"/>
    </source>
</evidence>
<keyword evidence="9" id="KW-0511">Multifunctional enzyme</keyword>
<evidence type="ECO:0000256" key="10">
    <source>
        <dbReference type="SAM" id="Phobius"/>
    </source>
</evidence>
<evidence type="ECO:0000256" key="8">
    <source>
        <dbReference type="RuleBase" id="RU003793"/>
    </source>
</evidence>
<evidence type="ECO:0000256" key="9">
    <source>
        <dbReference type="RuleBase" id="RU003794"/>
    </source>
</evidence>
<evidence type="ECO:0000256" key="2">
    <source>
        <dbReference type="ARBA" id="ARBA00005801"/>
    </source>
</evidence>
<dbReference type="Pfam" id="PF01478">
    <property type="entry name" value="Peptidase_A24"/>
    <property type="match status" value="1"/>
</dbReference>
<dbReference type="EC" id="2.1.1.-" evidence="9"/>
<comment type="catalytic activity">
    <reaction evidence="9">
        <text>Typically cleaves a -Gly-|-Phe- bond to release an N-terminal, basic peptide of 5-8 residues from type IV prepilin, and then N-methylates the new N-terminal amino group, the methyl donor being S-adenosyl-L-methionine.</text>
        <dbReference type="EC" id="3.4.23.43"/>
    </reaction>
</comment>
<dbReference type="PANTHER" id="PTHR30487">
    <property type="entry name" value="TYPE 4 PREPILIN-LIKE PROTEINS LEADER PEPTIDE-PROCESSING ENZYME"/>
    <property type="match status" value="1"/>
</dbReference>
<comment type="function">
    <text evidence="9">Plays an essential role in type IV pili and type II pseudopili formation by proteolytically removing the leader sequence from substrate proteins and subsequently monomethylating the alpha-amino group of the newly exposed N-terminal phenylalanine.</text>
</comment>
<keyword evidence="9" id="KW-0489">Methyltransferase</keyword>
<dbReference type="InterPro" id="IPR000045">
    <property type="entry name" value="Prepilin_IV_endopep_pep"/>
</dbReference>
<evidence type="ECO:0000256" key="4">
    <source>
        <dbReference type="ARBA" id="ARBA00022519"/>
    </source>
</evidence>
<dbReference type="EMBL" id="JAIMJA010000048">
    <property type="protein sequence ID" value="MCE2597386.1"/>
    <property type="molecule type" value="Genomic_DNA"/>
</dbReference>
<sequence>MQDVILVMEAYPASIIVFAGVLGLMVGSFLNVVIHRLPIMMQKDWQSECRLLLSDELKSPHNEDEVAPRYNLVVPRSACPKCNHQITALENIPVISWLVLKGKCSECANPISARYPGVELLTGLMSVAVAFVVPFGWPLLLALTLTWFLVAMTFIDFDTMLLPDQLTLPLLWLGLLANCFGTFTDLQSAVLGAAAGYLSLWSIYWAFKLLTGKEGMGYGDFKLLSALGAWFGWVSLPVIILLSSFVGAVAGIALMVLAKNGRGQQIPFGPYLAGAGWLYLVYGQELIELYFSVIL</sequence>
<feature type="transmembrane region" description="Helical" evidence="10">
    <location>
        <begin position="166"/>
        <end position="183"/>
    </location>
</feature>
<dbReference type="Pfam" id="PF06750">
    <property type="entry name" value="A24_N_bact"/>
    <property type="match status" value="1"/>
</dbReference>
<name>A0ABS8WIA0_9GAMM</name>
<feature type="transmembrane region" description="Helical" evidence="10">
    <location>
        <begin position="227"/>
        <end position="257"/>
    </location>
</feature>
<dbReference type="Proteomes" id="UP001201273">
    <property type="component" value="Unassembled WGS sequence"/>
</dbReference>
<feature type="domain" description="Prepilin peptidase A24 N-terminal" evidence="12">
    <location>
        <begin position="21"/>
        <end position="131"/>
    </location>
</feature>
<comment type="caution">
    <text evidence="13">The sequence shown here is derived from an EMBL/GenBank/DDBJ whole genome shotgun (WGS) entry which is preliminary data.</text>
</comment>
<dbReference type="EC" id="3.4.23.43" evidence="9"/>
<evidence type="ECO:0000256" key="1">
    <source>
        <dbReference type="ARBA" id="ARBA00004429"/>
    </source>
</evidence>
<feature type="domain" description="Prepilin type IV endopeptidase peptidase" evidence="11">
    <location>
        <begin position="144"/>
        <end position="252"/>
    </location>
</feature>
<keyword evidence="5 9" id="KW-0812">Transmembrane</keyword>
<organism evidence="13 14">
    <name type="scientific">Motilimonas cestriensis</name>
    <dbReference type="NCBI Taxonomy" id="2742685"/>
    <lineage>
        <taxon>Bacteria</taxon>
        <taxon>Pseudomonadati</taxon>
        <taxon>Pseudomonadota</taxon>
        <taxon>Gammaproteobacteria</taxon>
        <taxon>Alteromonadales</taxon>
        <taxon>Alteromonadales genera incertae sedis</taxon>
        <taxon>Motilimonas</taxon>
    </lineage>
</organism>
<keyword evidence="9" id="KW-0808">Transferase</keyword>
<keyword evidence="7 10" id="KW-0472">Membrane</keyword>
<dbReference type="PRINTS" id="PR00864">
    <property type="entry name" value="PREPILNPTASE"/>
</dbReference>
<feature type="transmembrane region" description="Helical" evidence="10">
    <location>
        <begin position="124"/>
        <end position="154"/>
    </location>
</feature>
<dbReference type="InterPro" id="IPR014032">
    <property type="entry name" value="Peptidase_A24A_bac"/>
</dbReference>
<proteinExistence type="inferred from homology"/>
<feature type="transmembrane region" description="Helical" evidence="10">
    <location>
        <begin position="12"/>
        <end position="34"/>
    </location>
</feature>
<evidence type="ECO:0000256" key="6">
    <source>
        <dbReference type="ARBA" id="ARBA00022989"/>
    </source>
</evidence>
<comment type="subcellular location">
    <subcellularLocation>
        <location evidence="1">Cell inner membrane</location>
        <topology evidence="1">Multi-pass membrane protein</topology>
    </subcellularLocation>
    <subcellularLocation>
        <location evidence="9">Cell membrane</location>
        <topology evidence="9">Multi-pass membrane protein</topology>
    </subcellularLocation>
</comment>
<keyword evidence="4" id="KW-0997">Cell inner membrane</keyword>
<dbReference type="InterPro" id="IPR050882">
    <property type="entry name" value="Prepilin_peptidase/N-MTase"/>
</dbReference>
<gene>
    <name evidence="13" type="ORF">K6Y31_21685</name>
</gene>
<dbReference type="Gene3D" id="1.20.120.1220">
    <property type="match status" value="1"/>
</dbReference>
<evidence type="ECO:0000259" key="12">
    <source>
        <dbReference type="Pfam" id="PF06750"/>
    </source>
</evidence>
<keyword evidence="6 10" id="KW-1133">Transmembrane helix</keyword>
<evidence type="ECO:0000256" key="5">
    <source>
        <dbReference type="ARBA" id="ARBA00022692"/>
    </source>
</evidence>
<keyword evidence="9" id="KW-0378">Hydrolase</keyword>